<organism evidence="1 2">
    <name type="scientific">Rotaria sordida</name>
    <dbReference type="NCBI Taxonomy" id="392033"/>
    <lineage>
        <taxon>Eukaryota</taxon>
        <taxon>Metazoa</taxon>
        <taxon>Spiralia</taxon>
        <taxon>Gnathifera</taxon>
        <taxon>Rotifera</taxon>
        <taxon>Eurotatoria</taxon>
        <taxon>Bdelloidea</taxon>
        <taxon>Philodinida</taxon>
        <taxon>Philodinidae</taxon>
        <taxon>Rotaria</taxon>
    </lineage>
</organism>
<comment type="caution">
    <text evidence="1">The sequence shown here is derived from an EMBL/GenBank/DDBJ whole genome shotgun (WGS) entry which is preliminary data.</text>
</comment>
<gene>
    <name evidence="1" type="ORF">OTI717_LOCUS18610</name>
</gene>
<accession>A0A819C1N4</accession>
<dbReference type="AlphaFoldDB" id="A0A819C1N4"/>
<evidence type="ECO:0000313" key="2">
    <source>
        <dbReference type="Proteomes" id="UP000663823"/>
    </source>
</evidence>
<dbReference type="EMBL" id="CAJOAX010002596">
    <property type="protein sequence ID" value="CAF3807052.1"/>
    <property type="molecule type" value="Genomic_DNA"/>
</dbReference>
<name>A0A819C1N4_9BILA</name>
<reference evidence="1" key="1">
    <citation type="submission" date="2021-02" db="EMBL/GenBank/DDBJ databases">
        <authorList>
            <person name="Nowell W R."/>
        </authorList>
    </citation>
    <scope>NUCLEOTIDE SEQUENCE</scope>
</reference>
<protein>
    <submittedName>
        <fullName evidence="1">Uncharacterized protein</fullName>
    </submittedName>
</protein>
<proteinExistence type="predicted"/>
<sequence>MINGDGIDEVILGSTIPHVNNLMGEIFDIEAILKLVHQKCPRALLHMTILYSLNIARQELIGISVGLNHFFIPLWNILCQYEIGCLNHEACADILDLNLILNESLQKPDFTIFNP</sequence>
<evidence type="ECO:0000313" key="1">
    <source>
        <dbReference type="EMBL" id="CAF3807052.1"/>
    </source>
</evidence>
<dbReference type="Proteomes" id="UP000663823">
    <property type="component" value="Unassembled WGS sequence"/>
</dbReference>